<dbReference type="PANTHER" id="PTHR40633:SF1">
    <property type="entry name" value="GPI ANCHORED SERINE-THREONINE RICH PROTEIN (AFU_ORTHOLOGUE AFUA_1G03630)"/>
    <property type="match status" value="1"/>
</dbReference>
<name>A0A8E2DJJ0_9APHY</name>
<feature type="chain" id="PRO_5034149538" description="Yeast cell wall synthesis Kre9/Knh1-like N-terminal domain-containing protein" evidence="3">
    <location>
        <begin position="20"/>
        <end position="239"/>
    </location>
</feature>
<proteinExistence type="predicted"/>
<protein>
    <recommendedName>
        <fullName evidence="4">Yeast cell wall synthesis Kre9/Knh1-like N-terminal domain-containing protein</fullName>
    </recommendedName>
</protein>
<feature type="domain" description="Yeast cell wall synthesis Kre9/Knh1-like N-terminal" evidence="4">
    <location>
        <begin position="26"/>
        <end position="118"/>
    </location>
</feature>
<dbReference type="Pfam" id="PF10342">
    <property type="entry name" value="Kre9_KNH"/>
    <property type="match status" value="1"/>
</dbReference>
<evidence type="ECO:0000256" key="1">
    <source>
        <dbReference type="ARBA" id="ARBA00022729"/>
    </source>
</evidence>
<feature type="region of interest" description="Disordered" evidence="2">
    <location>
        <begin position="156"/>
        <end position="207"/>
    </location>
</feature>
<reference evidence="5 6" key="1">
    <citation type="submission" date="2016-07" db="EMBL/GenBank/DDBJ databases">
        <title>Draft genome of the white-rot fungus Obba rivulosa 3A-2.</title>
        <authorList>
            <consortium name="DOE Joint Genome Institute"/>
            <person name="Miettinen O."/>
            <person name="Riley R."/>
            <person name="Acob R."/>
            <person name="Barry K."/>
            <person name="Cullen D."/>
            <person name="De Vries R."/>
            <person name="Hainaut M."/>
            <person name="Hatakka A."/>
            <person name="Henrissat B."/>
            <person name="Hilden K."/>
            <person name="Kuo R."/>
            <person name="Labutti K."/>
            <person name="Lipzen A."/>
            <person name="Makela M.R."/>
            <person name="Sandor L."/>
            <person name="Spatafora J.W."/>
            <person name="Grigoriev I.V."/>
            <person name="Hibbett D.S."/>
        </authorList>
    </citation>
    <scope>NUCLEOTIDE SEQUENCE [LARGE SCALE GENOMIC DNA]</scope>
    <source>
        <strain evidence="5 6">3A-2</strain>
    </source>
</reference>
<gene>
    <name evidence="5" type="ORF">OBBRIDRAFT_785709</name>
</gene>
<keyword evidence="1 3" id="KW-0732">Signal</keyword>
<dbReference type="AlphaFoldDB" id="A0A8E2DJJ0"/>
<dbReference type="InterPro" id="IPR052982">
    <property type="entry name" value="SRP1/TIP1-like"/>
</dbReference>
<feature type="compositionally biased region" description="Low complexity" evidence="2">
    <location>
        <begin position="168"/>
        <end position="187"/>
    </location>
</feature>
<feature type="compositionally biased region" description="Polar residues" evidence="2">
    <location>
        <begin position="188"/>
        <end position="199"/>
    </location>
</feature>
<keyword evidence="6" id="KW-1185">Reference proteome</keyword>
<sequence>MLVIYALAVALATALSANANIYATYPVASSVMGAGRSATVSWINDNSKPALQDMGPVKVELYTGNDTYVTTLADGVDPTSRAQQIWIAPTWARDGSDYYIRFVCEKPPLSVYTARFTITNMDGDPAPASGGHLGSGANNAAAASLIGPTPMLGAASSTIGPTASAQRSSAGSPTSTSPAQTQNSNQNKNGSSDENSVNGRKTGAGTGIVGRRTTVDLERVKFRLVFILWPALVGITMAL</sequence>
<dbReference type="OrthoDB" id="3250770at2759"/>
<dbReference type="Proteomes" id="UP000250043">
    <property type="component" value="Unassembled WGS sequence"/>
</dbReference>
<evidence type="ECO:0000256" key="2">
    <source>
        <dbReference type="SAM" id="MobiDB-lite"/>
    </source>
</evidence>
<evidence type="ECO:0000259" key="4">
    <source>
        <dbReference type="Pfam" id="PF10342"/>
    </source>
</evidence>
<evidence type="ECO:0000313" key="6">
    <source>
        <dbReference type="Proteomes" id="UP000250043"/>
    </source>
</evidence>
<dbReference type="PANTHER" id="PTHR40633">
    <property type="entry name" value="MATRIX PROTEIN, PUTATIVE (AFU_ORTHOLOGUE AFUA_8G05410)-RELATED"/>
    <property type="match status" value="1"/>
</dbReference>
<feature type="compositionally biased region" description="Polar residues" evidence="2">
    <location>
        <begin position="156"/>
        <end position="167"/>
    </location>
</feature>
<dbReference type="EMBL" id="KV722634">
    <property type="protein sequence ID" value="OCH84793.1"/>
    <property type="molecule type" value="Genomic_DNA"/>
</dbReference>
<dbReference type="InterPro" id="IPR018466">
    <property type="entry name" value="Kre9/Knh1-like_N"/>
</dbReference>
<evidence type="ECO:0000256" key="3">
    <source>
        <dbReference type="SAM" id="SignalP"/>
    </source>
</evidence>
<feature type="signal peptide" evidence="3">
    <location>
        <begin position="1"/>
        <end position="19"/>
    </location>
</feature>
<organism evidence="5 6">
    <name type="scientific">Obba rivulosa</name>
    <dbReference type="NCBI Taxonomy" id="1052685"/>
    <lineage>
        <taxon>Eukaryota</taxon>
        <taxon>Fungi</taxon>
        <taxon>Dikarya</taxon>
        <taxon>Basidiomycota</taxon>
        <taxon>Agaricomycotina</taxon>
        <taxon>Agaricomycetes</taxon>
        <taxon>Polyporales</taxon>
        <taxon>Gelatoporiaceae</taxon>
        <taxon>Obba</taxon>
    </lineage>
</organism>
<accession>A0A8E2DJJ0</accession>
<evidence type="ECO:0000313" key="5">
    <source>
        <dbReference type="EMBL" id="OCH84793.1"/>
    </source>
</evidence>